<dbReference type="STRING" id="1963862.B4O97_18055"/>
<protein>
    <recommendedName>
        <fullName evidence="3">DUF432 domain-containing protein</fullName>
    </recommendedName>
</protein>
<organism evidence="1 2">
    <name type="scientific">Marispirochaeta aestuarii</name>
    <dbReference type="NCBI Taxonomy" id="1963862"/>
    <lineage>
        <taxon>Bacteria</taxon>
        <taxon>Pseudomonadati</taxon>
        <taxon>Spirochaetota</taxon>
        <taxon>Spirochaetia</taxon>
        <taxon>Spirochaetales</taxon>
        <taxon>Spirochaetaceae</taxon>
        <taxon>Marispirochaeta</taxon>
    </lineage>
</organism>
<sequence>MNMNDRIIEGAGVGSVWNYLPTPPGEVRLLQFGRSRVWISRQESGWRLALDSAEQYGVAMGNRPPLEGSFRFSVEPKPELPAWSNYFVDDDNDLLVAEVSLPDRPIAAQPLEPILLPDGESALFTTLIPLVLNLKTLKKERTLMTVSSMILSKNLFGAPDSGEIVYSSPLEVRHRSDELDLPYYCARCDMKVVNVSGEILDFSRICIRVEYLGLYLSSRGFITDDIIFSFRGNEHASSLSFKKKVEGPSVRRVSHPKNPSYSSLIRKSFDFFRNLASYY</sequence>
<keyword evidence="2" id="KW-1185">Reference proteome</keyword>
<gene>
    <name evidence="1" type="ORF">B4O97_18055</name>
</gene>
<evidence type="ECO:0000313" key="1">
    <source>
        <dbReference type="EMBL" id="ORC30321.1"/>
    </source>
</evidence>
<evidence type="ECO:0000313" key="2">
    <source>
        <dbReference type="Proteomes" id="UP000192343"/>
    </source>
</evidence>
<accession>A0A1Y1RT85</accession>
<comment type="caution">
    <text evidence="1">The sequence shown here is derived from an EMBL/GenBank/DDBJ whole genome shotgun (WGS) entry which is preliminary data.</text>
</comment>
<dbReference type="AlphaFoldDB" id="A0A1Y1RT85"/>
<proteinExistence type="predicted"/>
<evidence type="ECO:0008006" key="3">
    <source>
        <dbReference type="Google" id="ProtNLM"/>
    </source>
</evidence>
<dbReference type="Proteomes" id="UP000192343">
    <property type="component" value="Unassembled WGS sequence"/>
</dbReference>
<name>A0A1Y1RT85_9SPIO</name>
<dbReference type="EMBL" id="MWQY01000031">
    <property type="protein sequence ID" value="ORC30321.1"/>
    <property type="molecule type" value="Genomic_DNA"/>
</dbReference>
<reference evidence="1 2" key="1">
    <citation type="submission" date="2017-03" db="EMBL/GenBank/DDBJ databases">
        <title>Draft Genome sequence of Marispirochaeta sp. strain JC444.</title>
        <authorList>
            <person name="Shivani Y."/>
            <person name="Subhash Y."/>
            <person name="Sasikala C."/>
            <person name="Ramana C."/>
        </authorList>
    </citation>
    <scope>NUCLEOTIDE SEQUENCE [LARGE SCALE GENOMIC DNA]</scope>
    <source>
        <strain evidence="1 2">JC444</strain>
    </source>
</reference>